<dbReference type="AlphaFoldDB" id="A0A756YCU4"/>
<dbReference type="SUPFAM" id="SSF101498">
    <property type="entry name" value="Anti-sigma factor FlgM"/>
    <property type="match status" value="1"/>
</dbReference>
<gene>
    <name evidence="1" type="ORF">G8S59_004047</name>
</gene>
<evidence type="ECO:0000313" key="1">
    <source>
        <dbReference type="EMBL" id="HAG0390750.1"/>
    </source>
</evidence>
<dbReference type="EMBL" id="DAAXCJ010000012">
    <property type="protein sequence ID" value="HAG0390750.1"/>
    <property type="molecule type" value="Genomic_DNA"/>
</dbReference>
<dbReference type="InterPro" id="IPR035890">
    <property type="entry name" value="Anti-sigma-28_factor_FlgM_sf"/>
</dbReference>
<reference evidence="1" key="2">
    <citation type="submission" date="2020-02" db="EMBL/GenBank/DDBJ databases">
        <authorList>
            <consortium name="NCBI Pathogen Detection Project"/>
        </authorList>
    </citation>
    <scope>NUCLEOTIDE SEQUENCE</scope>
    <source>
        <strain evidence="1">MA.CK_97/00011857</strain>
    </source>
</reference>
<protein>
    <submittedName>
        <fullName evidence="1">Uncharacterized protein</fullName>
    </submittedName>
</protein>
<organism evidence="1">
    <name type="scientific">Salmonella enterica</name>
    <name type="common">Salmonella choleraesuis</name>
    <dbReference type="NCBI Taxonomy" id="28901"/>
    <lineage>
        <taxon>Bacteria</taxon>
        <taxon>Pseudomonadati</taxon>
        <taxon>Pseudomonadota</taxon>
        <taxon>Gammaproteobacteria</taxon>
        <taxon>Enterobacterales</taxon>
        <taxon>Enterobacteriaceae</taxon>
        <taxon>Salmonella</taxon>
    </lineage>
</organism>
<name>A0A756YCU4_SALER</name>
<comment type="caution">
    <text evidence="1">The sequence shown here is derived from an EMBL/GenBank/DDBJ whole genome shotgun (WGS) entry which is preliminary data.</text>
</comment>
<reference evidence="1" key="1">
    <citation type="journal article" date="2018" name="Genome Biol.">
        <title>SKESA: strategic k-mer extension for scrupulous assemblies.</title>
        <authorList>
            <person name="Souvorov A."/>
            <person name="Agarwala R."/>
            <person name="Lipman D.J."/>
        </authorList>
    </citation>
    <scope>NUCLEOTIDE SEQUENCE</scope>
    <source>
        <strain evidence="1">MA.CK_97/00011857</strain>
    </source>
</reference>
<accession>A0A756YCU4</accession>
<proteinExistence type="predicted"/>
<sequence length="94" mass="10719">MNINRIPQATIISDSDQNKNEQLSKLKRTDDICFHQKGVKVKLTRQMDTFLNDSRNDINMLSVAHVKDQLEKGNIDINSDKIAAALVKDIFDFS</sequence>